<gene>
    <name evidence="8" type="ORF">KC729_19670</name>
</gene>
<dbReference type="Gene3D" id="3.40.50.300">
    <property type="entry name" value="P-loop containing nucleotide triphosphate hydrolases"/>
    <property type="match status" value="1"/>
</dbReference>
<reference evidence="8" key="2">
    <citation type="journal article" date="2021" name="Microbiome">
        <title>Successional dynamics and alternative stable states in a saline activated sludge microbial community over 9 years.</title>
        <authorList>
            <person name="Wang Y."/>
            <person name="Ye J."/>
            <person name="Ju F."/>
            <person name="Liu L."/>
            <person name="Boyd J.A."/>
            <person name="Deng Y."/>
            <person name="Parks D.H."/>
            <person name="Jiang X."/>
            <person name="Yin X."/>
            <person name="Woodcroft B.J."/>
            <person name="Tyson G.W."/>
            <person name="Hugenholtz P."/>
            <person name="Polz M.F."/>
            <person name="Zhang T."/>
        </authorList>
    </citation>
    <scope>NUCLEOTIDE SEQUENCE</scope>
    <source>
        <strain evidence="8">HKST-UBA01</strain>
    </source>
</reference>
<dbReference type="Gene3D" id="1.10.8.60">
    <property type="match status" value="1"/>
</dbReference>
<keyword evidence="1" id="KW-0547">Nucleotide-binding</keyword>
<name>A0A956RRT8_UNCEI</name>
<dbReference type="PROSITE" id="PS00688">
    <property type="entry name" value="SIGMA54_INTERACT_3"/>
    <property type="match status" value="1"/>
</dbReference>
<dbReference type="PROSITE" id="PS50045">
    <property type="entry name" value="SIGMA54_INTERACT_4"/>
    <property type="match status" value="1"/>
</dbReference>
<keyword evidence="2" id="KW-0067">ATP-binding</keyword>
<dbReference type="PANTHER" id="PTHR32071">
    <property type="entry name" value="TRANSCRIPTIONAL REGULATORY PROTEIN"/>
    <property type="match status" value="1"/>
</dbReference>
<dbReference type="PRINTS" id="PR01590">
    <property type="entry name" value="HTHFIS"/>
</dbReference>
<dbReference type="Pfam" id="PF02954">
    <property type="entry name" value="HTH_8"/>
    <property type="match status" value="1"/>
</dbReference>
<dbReference type="InterPro" id="IPR002078">
    <property type="entry name" value="Sigma_54_int"/>
</dbReference>
<feature type="domain" description="Sigma-54 factor interaction" evidence="7">
    <location>
        <begin position="33"/>
        <end position="263"/>
    </location>
</feature>
<protein>
    <submittedName>
        <fullName evidence="8">Sigma-54-dependent Fis family transcriptional regulator</fullName>
    </submittedName>
</protein>
<proteinExistence type="predicted"/>
<reference evidence="8" key="1">
    <citation type="submission" date="2020-04" db="EMBL/GenBank/DDBJ databases">
        <authorList>
            <person name="Zhang T."/>
        </authorList>
    </citation>
    <scope>NUCLEOTIDE SEQUENCE</scope>
    <source>
        <strain evidence="8">HKST-UBA01</strain>
    </source>
</reference>
<dbReference type="InterPro" id="IPR003593">
    <property type="entry name" value="AAA+_ATPase"/>
</dbReference>
<dbReference type="InterPro" id="IPR025662">
    <property type="entry name" value="Sigma_54_int_dom_ATP-bd_1"/>
</dbReference>
<accession>A0A956RRT8</accession>
<dbReference type="InterPro" id="IPR027417">
    <property type="entry name" value="P-loop_NTPase"/>
</dbReference>
<evidence type="ECO:0000256" key="6">
    <source>
        <dbReference type="ARBA" id="ARBA00023163"/>
    </source>
</evidence>
<comment type="caution">
    <text evidence="8">The sequence shown here is derived from an EMBL/GenBank/DDBJ whole genome shotgun (WGS) entry which is preliminary data.</text>
</comment>
<evidence type="ECO:0000256" key="4">
    <source>
        <dbReference type="ARBA" id="ARBA00023125"/>
    </source>
</evidence>
<dbReference type="PROSITE" id="PS00676">
    <property type="entry name" value="SIGMA54_INTERACT_2"/>
    <property type="match status" value="1"/>
</dbReference>
<keyword evidence="3" id="KW-0805">Transcription regulation</keyword>
<dbReference type="PANTHER" id="PTHR32071:SF113">
    <property type="entry name" value="ALGINATE BIOSYNTHESIS TRANSCRIPTIONAL REGULATORY PROTEIN ALGB"/>
    <property type="match status" value="1"/>
</dbReference>
<evidence type="ECO:0000259" key="7">
    <source>
        <dbReference type="PROSITE" id="PS50045"/>
    </source>
</evidence>
<dbReference type="Gene3D" id="1.10.10.60">
    <property type="entry name" value="Homeodomain-like"/>
    <property type="match status" value="1"/>
</dbReference>
<dbReference type="GO" id="GO:0006355">
    <property type="term" value="P:regulation of DNA-templated transcription"/>
    <property type="evidence" value="ECO:0007669"/>
    <property type="project" value="InterPro"/>
</dbReference>
<dbReference type="GO" id="GO:0005524">
    <property type="term" value="F:ATP binding"/>
    <property type="evidence" value="ECO:0007669"/>
    <property type="project" value="UniProtKB-KW"/>
</dbReference>
<keyword evidence="5" id="KW-0010">Activator</keyword>
<evidence type="ECO:0000256" key="1">
    <source>
        <dbReference type="ARBA" id="ARBA00022741"/>
    </source>
</evidence>
<evidence type="ECO:0000256" key="5">
    <source>
        <dbReference type="ARBA" id="ARBA00023159"/>
    </source>
</evidence>
<dbReference type="InterPro" id="IPR025944">
    <property type="entry name" value="Sigma_54_int_dom_CS"/>
</dbReference>
<dbReference type="PROSITE" id="PS00675">
    <property type="entry name" value="SIGMA54_INTERACT_1"/>
    <property type="match status" value="1"/>
</dbReference>
<dbReference type="InterPro" id="IPR002197">
    <property type="entry name" value="HTH_Fis"/>
</dbReference>
<dbReference type="InterPro" id="IPR025943">
    <property type="entry name" value="Sigma_54_int_dom_ATP-bd_2"/>
</dbReference>
<dbReference type="EMBL" id="JAGQHR010000897">
    <property type="protein sequence ID" value="MCA9729912.1"/>
    <property type="molecule type" value="Genomic_DNA"/>
</dbReference>
<dbReference type="Pfam" id="PF00158">
    <property type="entry name" value="Sigma54_activat"/>
    <property type="match status" value="1"/>
</dbReference>
<dbReference type="SMART" id="SM00382">
    <property type="entry name" value="AAA"/>
    <property type="match status" value="1"/>
</dbReference>
<dbReference type="InterPro" id="IPR009057">
    <property type="entry name" value="Homeodomain-like_sf"/>
</dbReference>
<dbReference type="FunFam" id="1.10.8.60:FF:000014">
    <property type="entry name" value="DNA-binding transcriptional regulator NtrC"/>
    <property type="match status" value="1"/>
</dbReference>
<dbReference type="Proteomes" id="UP000697710">
    <property type="component" value="Unassembled WGS sequence"/>
</dbReference>
<organism evidence="8 9">
    <name type="scientific">Eiseniibacteriota bacterium</name>
    <dbReference type="NCBI Taxonomy" id="2212470"/>
    <lineage>
        <taxon>Bacteria</taxon>
        <taxon>Candidatus Eiseniibacteriota</taxon>
    </lineage>
</organism>
<dbReference type="CDD" id="cd00009">
    <property type="entry name" value="AAA"/>
    <property type="match status" value="1"/>
</dbReference>
<keyword evidence="4" id="KW-0238">DNA-binding</keyword>
<dbReference type="SUPFAM" id="SSF46689">
    <property type="entry name" value="Homeodomain-like"/>
    <property type="match status" value="1"/>
</dbReference>
<dbReference type="FunFam" id="3.40.50.300:FF:000006">
    <property type="entry name" value="DNA-binding transcriptional regulator NtrC"/>
    <property type="match status" value="1"/>
</dbReference>
<sequence>SMVVDKALESARMWRELEHHRRQERERFFRDFVRGTAPSILSVYDTVEKLAGSETTTFLITGESGTGKQVIAKLLHAQSPRAEKPFLEINCAAIPSELLESELFGHERGAFTDARTQKQGLVELADGGTLFLDEVGEMTLKLQAKLLTVLENRSFRRVGGTRDINVSVRIVGATNQDLEELVRKQAFREDLYYRLMVVPVRMPALRERREDIPLLARHFILEFARNFHKGFRKIAPDAERKLVEYPWPGNIRELRNVCERTVLLEDGDTVEAHHLRLTKTAGSAAGDILESLQRILVDGMVGPEGIPFEDLLGEVERGLIVRTAEAAGWNQSRTAELLHIKRDKLRYRMKLHGLHEAAMVPRGD</sequence>
<keyword evidence="6" id="KW-0804">Transcription</keyword>
<dbReference type="InterPro" id="IPR058031">
    <property type="entry name" value="AAA_lid_NorR"/>
</dbReference>
<dbReference type="AlphaFoldDB" id="A0A956RRT8"/>
<evidence type="ECO:0000313" key="8">
    <source>
        <dbReference type="EMBL" id="MCA9729912.1"/>
    </source>
</evidence>
<dbReference type="SUPFAM" id="SSF52540">
    <property type="entry name" value="P-loop containing nucleoside triphosphate hydrolases"/>
    <property type="match status" value="1"/>
</dbReference>
<dbReference type="Pfam" id="PF25601">
    <property type="entry name" value="AAA_lid_14"/>
    <property type="match status" value="1"/>
</dbReference>
<feature type="non-terminal residue" evidence="8">
    <location>
        <position position="1"/>
    </location>
</feature>
<evidence type="ECO:0000256" key="2">
    <source>
        <dbReference type="ARBA" id="ARBA00022840"/>
    </source>
</evidence>
<evidence type="ECO:0000256" key="3">
    <source>
        <dbReference type="ARBA" id="ARBA00023015"/>
    </source>
</evidence>
<evidence type="ECO:0000313" key="9">
    <source>
        <dbReference type="Proteomes" id="UP000697710"/>
    </source>
</evidence>
<dbReference type="GO" id="GO:0043565">
    <property type="term" value="F:sequence-specific DNA binding"/>
    <property type="evidence" value="ECO:0007669"/>
    <property type="project" value="InterPro"/>
</dbReference>